<evidence type="ECO:0000259" key="2">
    <source>
        <dbReference type="Pfam" id="PF09084"/>
    </source>
</evidence>
<keyword evidence="4" id="KW-1185">Reference proteome</keyword>
<evidence type="ECO:0000313" key="4">
    <source>
        <dbReference type="Proteomes" id="UP001254257"/>
    </source>
</evidence>
<protein>
    <submittedName>
        <fullName evidence="3">ABC transporter substrate-binding protein</fullName>
    </submittedName>
</protein>
<dbReference type="SUPFAM" id="SSF53850">
    <property type="entry name" value="Periplasmic binding protein-like II"/>
    <property type="match status" value="1"/>
</dbReference>
<feature type="domain" description="SsuA/THI5-like" evidence="2">
    <location>
        <begin position="43"/>
        <end position="257"/>
    </location>
</feature>
<reference evidence="3 4" key="1">
    <citation type="submission" date="2023-09" db="EMBL/GenBank/DDBJ databases">
        <title>Whole genome shotgun sequencing (WGS) of Bosea sp. ZW T0_25, isolated from stored onions (Allium cepa).</title>
        <authorList>
            <person name="Stoll D.A."/>
            <person name="Huch M."/>
        </authorList>
    </citation>
    <scope>NUCLEOTIDE SEQUENCE [LARGE SCALE GENOMIC DNA]</scope>
    <source>
        <strain evidence="3 4">ZW T0_25</strain>
    </source>
</reference>
<feature type="signal peptide" evidence="1">
    <location>
        <begin position="1"/>
        <end position="28"/>
    </location>
</feature>
<evidence type="ECO:0000256" key="1">
    <source>
        <dbReference type="SAM" id="SignalP"/>
    </source>
</evidence>
<name>A0ABU3S1L2_9HYPH</name>
<sequence length="335" mass="35579">MSKTKSSALTAVFSAAIALAALPGAARAADKVHLMLDWIPTGDYAPYYAGIASGIYERNGIELRISKGNGSGDTLSKVAGGAAEIGMADISALFTARQRSSVPLKMIGAVYAHSPHSLFVRKDSGITTFTGLEGKKIGITPGNSHRLYFPAVAAAAKTDPNKIEWVTVDGSAMGPLLISGKVDAIPSYSTNFYYQNKQAQKAGKELAFLPFVEAGFAIYSLAFHTTEANIKNRPEMLKNFMKATSESWEAARKDPQATCEAHVKAIPQVDLDDCLGSLKATLGFIFTDHAKDAGVGGITAERLNKTYEVVAQAQSLDPKADPATAVDMSFLPPKK</sequence>
<dbReference type="InterPro" id="IPR015168">
    <property type="entry name" value="SsuA/THI5"/>
</dbReference>
<dbReference type="PANTHER" id="PTHR31528">
    <property type="entry name" value="4-AMINO-5-HYDROXYMETHYL-2-METHYLPYRIMIDINE PHOSPHATE SYNTHASE THI11-RELATED"/>
    <property type="match status" value="1"/>
</dbReference>
<dbReference type="RefSeq" id="WP_316016599.1">
    <property type="nucleotide sequence ID" value="NZ_JAWDID010000002.1"/>
</dbReference>
<proteinExistence type="predicted"/>
<gene>
    <name evidence="3" type="ORF">RKE40_02120</name>
</gene>
<dbReference type="EMBL" id="JAWDID010000002">
    <property type="protein sequence ID" value="MDU0338656.1"/>
    <property type="molecule type" value="Genomic_DNA"/>
</dbReference>
<dbReference type="Gene3D" id="3.40.190.10">
    <property type="entry name" value="Periplasmic binding protein-like II"/>
    <property type="match status" value="2"/>
</dbReference>
<dbReference type="Pfam" id="PF09084">
    <property type="entry name" value="NMT1"/>
    <property type="match status" value="1"/>
</dbReference>
<feature type="chain" id="PRO_5046983511" evidence="1">
    <location>
        <begin position="29"/>
        <end position="335"/>
    </location>
</feature>
<accession>A0ABU3S1L2</accession>
<evidence type="ECO:0000313" key="3">
    <source>
        <dbReference type="EMBL" id="MDU0338656.1"/>
    </source>
</evidence>
<dbReference type="Proteomes" id="UP001254257">
    <property type="component" value="Unassembled WGS sequence"/>
</dbReference>
<organism evidence="3 4">
    <name type="scientific">Bosea rubneri</name>
    <dbReference type="NCBI Taxonomy" id="3075434"/>
    <lineage>
        <taxon>Bacteria</taxon>
        <taxon>Pseudomonadati</taxon>
        <taxon>Pseudomonadota</taxon>
        <taxon>Alphaproteobacteria</taxon>
        <taxon>Hyphomicrobiales</taxon>
        <taxon>Boseaceae</taxon>
        <taxon>Bosea</taxon>
    </lineage>
</organism>
<keyword evidence="1" id="KW-0732">Signal</keyword>
<dbReference type="InterPro" id="IPR027939">
    <property type="entry name" value="NMT1/THI5"/>
</dbReference>
<dbReference type="PANTHER" id="PTHR31528:SF3">
    <property type="entry name" value="THIAMINE BIOSYNTHESIS PROTEIN HI_0357-RELATED"/>
    <property type="match status" value="1"/>
</dbReference>
<comment type="caution">
    <text evidence="3">The sequence shown here is derived from an EMBL/GenBank/DDBJ whole genome shotgun (WGS) entry which is preliminary data.</text>
</comment>